<proteinExistence type="predicted"/>
<feature type="non-terminal residue" evidence="1">
    <location>
        <position position="65"/>
    </location>
</feature>
<dbReference type="AlphaFoldDB" id="X1DXZ6"/>
<accession>X1DXZ6</accession>
<organism evidence="1">
    <name type="scientific">marine sediment metagenome</name>
    <dbReference type="NCBI Taxonomy" id="412755"/>
    <lineage>
        <taxon>unclassified sequences</taxon>
        <taxon>metagenomes</taxon>
        <taxon>ecological metagenomes</taxon>
    </lineage>
</organism>
<protein>
    <submittedName>
        <fullName evidence="1">Uncharacterized protein</fullName>
    </submittedName>
</protein>
<dbReference type="EMBL" id="BART01041440">
    <property type="protein sequence ID" value="GAH25901.1"/>
    <property type="molecule type" value="Genomic_DNA"/>
</dbReference>
<feature type="non-terminal residue" evidence="1">
    <location>
        <position position="1"/>
    </location>
</feature>
<sequence length="65" mass="7202">RQTDIARRAGDTVGGMVIRDALTQRNLVLVIEAMLMHGFIRFLLKKRKNKIGVITPPGVVNESDA</sequence>
<name>X1DXZ6_9ZZZZ</name>
<gene>
    <name evidence="1" type="ORF">S01H4_66683</name>
</gene>
<reference evidence="1" key="1">
    <citation type="journal article" date="2014" name="Front. Microbiol.">
        <title>High frequency of phylogenetically diverse reductive dehalogenase-homologous genes in deep subseafloor sedimentary metagenomes.</title>
        <authorList>
            <person name="Kawai M."/>
            <person name="Futagami T."/>
            <person name="Toyoda A."/>
            <person name="Takaki Y."/>
            <person name="Nishi S."/>
            <person name="Hori S."/>
            <person name="Arai W."/>
            <person name="Tsubouchi T."/>
            <person name="Morono Y."/>
            <person name="Uchiyama I."/>
            <person name="Ito T."/>
            <person name="Fujiyama A."/>
            <person name="Inagaki F."/>
            <person name="Takami H."/>
        </authorList>
    </citation>
    <scope>NUCLEOTIDE SEQUENCE</scope>
    <source>
        <strain evidence="1">Expedition CK06-06</strain>
    </source>
</reference>
<comment type="caution">
    <text evidence="1">The sequence shown here is derived from an EMBL/GenBank/DDBJ whole genome shotgun (WGS) entry which is preliminary data.</text>
</comment>
<evidence type="ECO:0000313" key="1">
    <source>
        <dbReference type="EMBL" id="GAH25901.1"/>
    </source>
</evidence>